<accession>A0ABZ2L418</accession>
<dbReference type="SUPFAM" id="SSF48452">
    <property type="entry name" value="TPR-like"/>
    <property type="match status" value="1"/>
</dbReference>
<evidence type="ECO:0000313" key="3">
    <source>
        <dbReference type="Proteomes" id="UP001374803"/>
    </source>
</evidence>
<organism evidence="2 3">
    <name type="scientific">Pendulispora rubella</name>
    <dbReference type="NCBI Taxonomy" id="2741070"/>
    <lineage>
        <taxon>Bacteria</taxon>
        <taxon>Pseudomonadati</taxon>
        <taxon>Myxococcota</taxon>
        <taxon>Myxococcia</taxon>
        <taxon>Myxococcales</taxon>
        <taxon>Sorangiineae</taxon>
        <taxon>Pendulisporaceae</taxon>
        <taxon>Pendulispora</taxon>
    </lineage>
</organism>
<reference evidence="2" key="1">
    <citation type="submission" date="2021-12" db="EMBL/GenBank/DDBJ databases">
        <title>Discovery of the Pendulisporaceae a myxobacterial family with distinct sporulation behavior and unique specialized metabolism.</title>
        <authorList>
            <person name="Garcia R."/>
            <person name="Popoff A."/>
            <person name="Bader C.D."/>
            <person name="Loehr J."/>
            <person name="Walesch S."/>
            <person name="Walt C."/>
            <person name="Boldt J."/>
            <person name="Bunk B."/>
            <person name="Haeckl F.J.F.P.J."/>
            <person name="Gunesch A.P."/>
            <person name="Birkelbach J."/>
            <person name="Nuebel U."/>
            <person name="Pietschmann T."/>
            <person name="Bach T."/>
            <person name="Mueller R."/>
        </authorList>
    </citation>
    <scope>NUCLEOTIDE SEQUENCE</scope>
    <source>
        <strain evidence="2">MSr11367</strain>
    </source>
</reference>
<dbReference type="InterPro" id="IPR011990">
    <property type="entry name" value="TPR-like_helical_dom_sf"/>
</dbReference>
<dbReference type="RefSeq" id="WP_394834737.1">
    <property type="nucleotide sequence ID" value="NZ_CP089929.1"/>
</dbReference>
<dbReference type="EMBL" id="CP089983">
    <property type="protein sequence ID" value="WXB05095.1"/>
    <property type="molecule type" value="Genomic_DNA"/>
</dbReference>
<protein>
    <submittedName>
        <fullName evidence="2">Tetratricopeptide repeat protein</fullName>
    </submittedName>
</protein>
<feature type="repeat" description="TPR" evidence="1">
    <location>
        <begin position="56"/>
        <end position="89"/>
    </location>
</feature>
<proteinExistence type="predicted"/>
<gene>
    <name evidence="2" type="ORF">LVJ94_50405</name>
</gene>
<dbReference type="InterPro" id="IPR019734">
    <property type="entry name" value="TPR_rpt"/>
</dbReference>
<dbReference type="PROSITE" id="PS50005">
    <property type="entry name" value="TPR"/>
    <property type="match status" value="1"/>
</dbReference>
<dbReference type="Gene3D" id="1.25.40.10">
    <property type="entry name" value="Tetratricopeptide repeat domain"/>
    <property type="match status" value="1"/>
</dbReference>
<keyword evidence="3" id="KW-1185">Reference proteome</keyword>
<evidence type="ECO:0000256" key="1">
    <source>
        <dbReference type="PROSITE-ProRule" id="PRU00339"/>
    </source>
</evidence>
<sequence length="383" mass="41482">MNAGIVFLASAMAVGANPLDPYDEAMARSTAQERSGDLDAALRTLESTAAAYPQDYAVVARMGDLALRFRNYTKAKEAYRMALERSPRAAGARAGLGWALAYLGSCGLAREQFLVALELEPEHASARDGISYCTSRETPAFGAAAGLGVSAYFYPNHAFRDYGGSAIASLDVSHRAGWTAGGAYRYTFGAQRSYASWEQHDAYFNFGYAGKNTGAIAHYAAVFDRSGFSGTSHHMGLSARWSAFGDVRLEASLSVYHDMNVFRAAPSWKIPLLWGFSVEPGTALQRTNAQWLATPSLTLMLERAWGSLAAGGKYGDEVRPAYLGARIVANIPERISWGWWIGGTWNAGRGLRVHLSYATNRLQLVDVGSSDAHFVTLSFSKSF</sequence>
<dbReference type="Pfam" id="PF13432">
    <property type="entry name" value="TPR_16"/>
    <property type="match status" value="1"/>
</dbReference>
<dbReference type="Proteomes" id="UP001374803">
    <property type="component" value="Chromosome"/>
</dbReference>
<evidence type="ECO:0000313" key="2">
    <source>
        <dbReference type="EMBL" id="WXB05095.1"/>
    </source>
</evidence>
<keyword evidence="1" id="KW-0802">TPR repeat</keyword>
<name>A0ABZ2L418_9BACT</name>